<sequence>MGSDCCTVCYTVACKVADYLESINLNDCTRHALGPTSGSLMKSSDFQPAILWSAPTSPLIQFLIWLWMMEFVHHRWMYNRNHPNRAGLRDETPSGVAEFIVKAQTLDDFLIGGRIRCPCVKYKCFKLLKSYEVKVHLYKKGFVENYHIWTAHRENHASLDDANFHNSFGGEGNPIAEHNVENSRYNKMIRDAFGMFYGVQSEPNDEAKHFYEQLLEANRPLYEGSVHSKLSIAVRLLSIKSDSSISQVGMDSIIGLMNELNPSNIDLPKDFYTAKKLVSKLGLSSERIDCCEKGYMLFYKDDTSLENCKFCNQPRFKEVTNANTKKKVPVKVMHYLPLISRLKRLYASMSSTPHIRWHYEHRRPPGPHNPKSLIDVYLQPLIDELQLLRHQGVETYDISTKQNFRLHAALMWTINNFPAYGMLSGWSTAGKLTCPCCTEDTKAFTLKYGGKNTWFDCHRIFLPMNHEFRRNTSAFMKNRTDFEEPPACLCSEEIWNRVKDMPKVTESTLSKIPGYGVTHNWTKQSIFWELPYWKHNLLRHNLDVMHIEKNFFDNLFNTIMDVTNKTKDNLKARMDLKEYCRRSELYLTYFNKKIQKPKASYTFTLDERRKIYSWVNNLRMPDGYFVGTYGQDVVYPKFSEWFKEFVYDPANGINDPFLCDIAWGPDPRVRTMSKYVVNGYKFHTEEWSNGKKTNNSGVWVKGDGDVDYYDVLQEILKLKYVVGWPKKKLVLFRCKWYDPTPNRGTKVHAQYNIVEIKHTGQYRLYDPIIIAQKVKQVYYAPYPLSKNKSAWRVVLKTKPVGRVVVEDALDVAYQNDISNVESIVDDELAHKLQHNEGIYEEYDPSILATNEDENRGLEHETSDEEELLDESETRDDEDLDDYYEDSDED</sequence>
<name>A0AC58U424_TOBAC</name>
<accession>A0AC58U424</accession>
<dbReference type="Proteomes" id="UP000790787">
    <property type="component" value="Chromosome 3"/>
</dbReference>
<dbReference type="RefSeq" id="XP_075104241.1">
    <property type="nucleotide sequence ID" value="XM_075248140.1"/>
</dbReference>
<reference evidence="2" key="2">
    <citation type="submission" date="2025-08" db="UniProtKB">
        <authorList>
            <consortium name="RefSeq"/>
        </authorList>
    </citation>
    <scope>IDENTIFICATION</scope>
    <source>
        <tissue evidence="2">Leaf</tissue>
    </source>
</reference>
<evidence type="ECO:0000313" key="1">
    <source>
        <dbReference type="Proteomes" id="UP000790787"/>
    </source>
</evidence>
<keyword evidence="1" id="KW-1185">Reference proteome</keyword>
<gene>
    <name evidence="2" type="primary">LOC107771546</name>
</gene>
<protein>
    <submittedName>
        <fullName evidence="2">Uncharacterized protein LOC107771546</fullName>
    </submittedName>
</protein>
<reference evidence="1" key="1">
    <citation type="journal article" date="2014" name="Nat. Commun.">
        <title>The tobacco genome sequence and its comparison with those of tomato and potato.</title>
        <authorList>
            <person name="Sierro N."/>
            <person name="Battey J.N."/>
            <person name="Ouadi S."/>
            <person name="Bakaher N."/>
            <person name="Bovet L."/>
            <person name="Willig A."/>
            <person name="Goepfert S."/>
            <person name="Peitsch M.C."/>
            <person name="Ivanov N.V."/>
        </authorList>
    </citation>
    <scope>NUCLEOTIDE SEQUENCE [LARGE SCALE GENOMIC DNA]</scope>
</reference>
<organism evidence="1 2">
    <name type="scientific">Nicotiana tabacum</name>
    <name type="common">Common tobacco</name>
    <dbReference type="NCBI Taxonomy" id="4097"/>
    <lineage>
        <taxon>Eukaryota</taxon>
        <taxon>Viridiplantae</taxon>
        <taxon>Streptophyta</taxon>
        <taxon>Embryophyta</taxon>
        <taxon>Tracheophyta</taxon>
        <taxon>Spermatophyta</taxon>
        <taxon>Magnoliopsida</taxon>
        <taxon>eudicotyledons</taxon>
        <taxon>Gunneridae</taxon>
        <taxon>Pentapetalae</taxon>
        <taxon>asterids</taxon>
        <taxon>lamiids</taxon>
        <taxon>Solanales</taxon>
        <taxon>Solanaceae</taxon>
        <taxon>Nicotianoideae</taxon>
        <taxon>Nicotianeae</taxon>
        <taxon>Nicotiana</taxon>
    </lineage>
</organism>
<evidence type="ECO:0000313" key="2">
    <source>
        <dbReference type="RefSeq" id="XP_075104241.1"/>
    </source>
</evidence>
<proteinExistence type="predicted"/>